<keyword evidence="1" id="KW-0812">Transmembrane</keyword>
<evidence type="ECO:0000256" key="1">
    <source>
        <dbReference type="SAM" id="Phobius"/>
    </source>
</evidence>
<dbReference type="GO" id="GO:0009755">
    <property type="term" value="P:hormone-mediated signaling pathway"/>
    <property type="evidence" value="ECO:0007669"/>
    <property type="project" value="TreeGrafter"/>
</dbReference>
<dbReference type="AlphaFoldDB" id="A0A922HR51"/>
<keyword evidence="1" id="KW-1133">Transmembrane helix</keyword>
<organism evidence="3 4">
    <name type="scientific">Dermatophagoides farinae</name>
    <name type="common">American house dust mite</name>
    <dbReference type="NCBI Taxonomy" id="6954"/>
    <lineage>
        <taxon>Eukaryota</taxon>
        <taxon>Metazoa</taxon>
        <taxon>Ecdysozoa</taxon>
        <taxon>Arthropoda</taxon>
        <taxon>Chelicerata</taxon>
        <taxon>Arachnida</taxon>
        <taxon>Acari</taxon>
        <taxon>Acariformes</taxon>
        <taxon>Sarcoptiformes</taxon>
        <taxon>Astigmata</taxon>
        <taxon>Psoroptidia</taxon>
        <taxon>Analgoidea</taxon>
        <taxon>Pyroglyphidae</taxon>
        <taxon>Dermatophagoidinae</taxon>
        <taxon>Dermatophagoides</taxon>
    </lineage>
</organism>
<dbReference type="InterPro" id="IPR056177">
    <property type="entry name" value="CRF-BP_N"/>
</dbReference>
<dbReference type="InterPro" id="IPR008435">
    <property type="entry name" value="CRF-bd"/>
</dbReference>
<comment type="caution">
    <text evidence="3">The sequence shown here is derived from an EMBL/GenBank/DDBJ whole genome shotgun (WGS) entry which is preliminary data.</text>
</comment>
<evidence type="ECO:0000313" key="4">
    <source>
        <dbReference type="Proteomes" id="UP000790347"/>
    </source>
</evidence>
<feature type="domain" description="Corticotropin-releasing factor binding protein N-terminal" evidence="2">
    <location>
        <begin position="61"/>
        <end position="161"/>
    </location>
</feature>
<dbReference type="PANTHER" id="PTHR10278">
    <property type="entry name" value="CORTICOTROPIN-RELEASING FACTOR-BINDING PROTEIN"/>
    <property type="match status" value="1"/>
</dbReference>
<dbReference type="PANTHER" id="PTHR10278:SF0">
    <property type="entry name" value="CORTICOTROPIN-RELEASING FACTOR-BINDING PROTEIN"/>
    <property type="match status" value="1"/>
</dbReference>
<dbReference type="GO" id="GO:0051460">
    <property type="term" value="P:negative regulation of corticotropin secretion"/>
    <property type="evidence" value="ECO:0007669"/>
    <property type="project" value="TreeGrafter"/>
</dbReference>
<reference evidence="3" key="2">
    <citation type="journal article" date="2022" name="Res Sq">
        <title>Comparative Genomics Reveals Insights into the Divergent Evolution of Astigmatic Mites and Household Pest Adaptations.</title>
        <authorList>
            <person name="Xiong Q."/>
            <person name="Wan A.T.-Y."/>
            <person name="Liu X.-Y."/>
            <person name="Fung C.S.-H."/>
            <person name="Xiao X."/>
            <person name="Malainual N."/>
            <person name="Hou J."/>
            <person name="Wang L."/>
            <person name="Wang M."/>
            <person name="Yang K."/>
            <person name="Cui Y."/>
            <person name="Leung E."/>
            <person name="Nong W."/>
            <person name="Shin S.-K."/>
            <person name="Au S."/>
            <person name="Jeong K.Y."/>
            <person name="Chew F.T."/>
            <person name="Hui J."/>
            <person name="Leung T.F."/>
            <person name="Tungtrongchitr A."/>
            <person name="Zhong N."/>
            <person name="Liu Z."/>
            <person name="Tsui S."/>
        </authorList>
    </citation>
    <scope>NUCLEOTIDE SEQUENCE</scope>
    <source>
        <strain evidence="3">Derf</strain>
        <tissue evidence="3">Whole organism</tissue>
    </source>
</reference>
<accession>A0A922HR51</accession>
<feature type="transmembrane region" description="Helical" evidence="1">
    <location>
        <begin position="7"/>
        <end position="24"/>
    </location>
</feature>
<dbReference type="EMBL" id="ASGP02000007">
    <property type="protein sequence ID" value="KAH9497434.1"/>
    <property type="molecule type" value="Genomic_DNA"/>
</dbReference>
<dbReference type="GO" id="GO:0005615">
    <property type="term" value="C:extracellular space"/>
    <property type="evidence" value="ECO:0007669"/>
    <property type="project" value="TreeGrafter"/>
</dbReference>
<evidence type="ECO:0000313" key="3">
    <source>
        <dbReference type="EMBL" id="KAH9497434.1"/>
    </source>
</evidence>
<name>A0A922HR51_DERFA</name>
<keyword evidence="1" id="KW-0472">Membrane</keyword>
<proteinExistence type="predicted"/>
<dbReference type="Pfam" id="PF05428">
    <property type="entry name" value="CRF-BP_N"/>
    <property type="match status" value="2"/>
</dbReference>
<evidence type="ECO:0000259" key="2">
    <source>
        <dbReference type="Pfam" id="PF05428"/>
    </source>
</evidence>
<gene>
    <name evidence="3" type="ORF">DERF_013426</name>
</gene>
<feature type="domain" description="Corticotropin-releasing factor binding protein N-terminal" evidence="2">
    <location>
        <begin position="696"/>
        <end position="807"/>
    </location>
</feature>
<sequence length="1027" mass="120154">MSIQQHFNHLIIIILLMIFQIISASNSSGNKPIIGSKLTDCDVLIKQAGQYRVKIAEMLVDKECRIYILSENVRTFVSLKYDNGNIQCNDNEYVGYYDGWYWYDQYFPVKRDRQHVKRDQDKTICHKNRQVNKNPVWMSQNAGQIYYRIQKVNTGFDFTVQFKPQESAAVSFLMAKPNGTYKFELFAENRENIVLSLYILQPPFLIRTFEGMMMKILTLDVGDYSKNRQPGKWPSPCDKSGRNNYVQIGGYLGEPESPLDELQVYYDVCNENSFNHQFPIICPNIVVRMVVRKLLTQIIEFQFRPMSTMEVFKTLHSEPLRLTCSKHSSTKFPTIPMPVIDLFDDKPYTEDDDYCHHLLKEEGYYFMRVDGLTFRRECAVFLLAPPRFLIEVEMVQIHLPQLFSCDYYGKGKTHLDFFDGWDYHREYIPNDEHSKKTFRQRMETTCAYVIGQEFGFNKQKKIFRSSQNIAQLLYLYEHPTITIIDTKLGFYFHVRFIFDPYPCNTVVHLIATTDGYLPTYLVQNNNVKHPTNCSIYLVESPWERTKITGILLNFIDYDIGNFPKPLRTKRYSQKYDEQCTGLSLEDYAEVDGGLVFGFVTHIKPSKYQWCTDVKTNQSFDVVLNGCRSSVIHLVSSGKSHNSVVFNVQPLWIRDPTKHPEPDRFVHLNLFNMSCTDHPRNDPTKPVALNRSICNGLITKPGYYYYRETKQTFEECRTTVLADRFTLIDLSFFKVDFKCDDNQYVNLVDGILFKKRYWPQTGVDHSSKDDEDRIHHVCQGRPKKIRTEQNAAQIHFRLKVNQGFLFHVNFEKQPLPLCHTIIPAGEQNNEEVYRLQSVNGDKPCSITLALLPYIKTNSSIRAMVITIMQSKFDNVEELFSIESHKICMHDKRLCTAKNLPNYALIGGQNDAIQNERLSRKGLEYCLPIPYPPLDFLVAECDVITIRLISRQNDDNNNNHNEKNKNNDVNRNWIDLKFAIQQKLVPEPRIPFDDYILYQFNCTYLLRMGNYVPNWHNDKIGKYDDDHQL</sequence>
<protein>
    <recommendedName>
        <fullName evidence="2">Corticotropin-releasing factor binding protein N-terminal domain-containing protein</fullName>
    </recommendedName>
</protein>
<dbReference type="Proteomes" id="UP000790347">
    <property type="component" value="Unassembled WGS sequence"/>
</dbReference>
<dbReference type="GO" id="GO:0051424">
    <property type="term" value="F:corticotropin-releasing hormone binding"/>
    <property type="evidence" value="ECO:0007669"/>
    <property type="project" value="InterPro"/>
</dbReference>
<reference evidence="3" key="1">
    <citation type="submission" date="2013-05" db="EMBL/GenBank/DDBJ databases">
        <authorList>
            <person name="Yim A.K.Y."/>
            <person name="Chan T.F."/>
            <person name="Ji K.M."/>
            <person name="Liu X.Y."/>
            <person name="Zhou J.W."/>
            <person name="Li R.Q."/>
            <person name="Yang K.Y."/>
            <person name="Li J."/>
            <person name="Li M."/>
            <person name="Law P.T.W."/>
            <person name="Wu Y.L."/>
            <person name="Cai Z.L."/>
            <person name="Qin H."/>
            <person name="Bao Y."/>
            <person name="Leung R.K.K."/>
            <person name="Ng P.K.S."/>
            <person name="Zou J."/>
            <person name="Zhong X.J."/>
            <person name="Ran P.X."/>
            <person name="Zhong N.S."/>
            <person name="Liu Z.G."/>
            <person name="Tsui S.K.W."/>
        </authorList>
    </citation>
    <scope>NUCLEOTIDE SEQUENCE</scope>
    <source>
        <strain evidence="3">Derf</strain>
        <tissue evidence="3">Whole organism</tissue>
    </source>
</reference>
<keyword evidence="4" id="KW-1185">Reference proteome</keyword>